<dbReference type="PANTHER" id="PTHR10587">
    <property type="entry name" value="GLYCOSYL TRANSFERASE-RELATED"/>
    <property type="match status" value="1"/>
</dbReference>
<feature type="transmembrane region" description="Helical" evidence="1">
    <location>
        <begin position="29"/>
        <end position="50"/>
    </location>
</feature>
<keyword evidence="1" id="KW-1133">Transmembrane helix</keyword>
<dbReference type="Pfam" id="PF01522">
    <property type="entry name" value="Polysacc_deac_1"/>
    <property type="match status" value="1"/>
</dbReference>
<reference evidence="3" key="1">
    <citation type="submission" date="2021-06" db="EMBL/GenBank/DDBJ databases">
        <authorList>
            <person name="Huq M.A."/>
        </authorList>
    </citation>
    <scope>NUCLEOTIDE SEQUENCE</scope>
    <source>
        <strain evidence="3">MAH-26</strain>
    </source>
</reference>
<gene>
    <name evidence="3" type="ORF">KTO63_03335</name>
</gene>
<dbReference type="PANTHER" id="PTHR10587:SF125">
    <property type="entry name" value="POLYSACCHARIDE DEACETYLASE YHEN-RELATED"/>
    <property type="match status" value="1"/>
</dbReference>
<feature type="domain" description="NodB homology" evidence="2">
    <location>
        <begin position="67"/>
        <end position="245"/>
    </location>
</feature>
<protein>
    <submittedName>
        <fullName evidence="3">Polysaccharide deacetylase family protein</fullName>
    </submittedName>
</protein>
<evidence type="ECO:0000313" key="3">
    <source>
        <dbReference type="EMBL" id="MBV4356166.1"/>
    </source>
</evidence>
<organism evidence="3 4">
    <name type="scientific">Pinibacter aurantiacus</name>
    <dbReference type="NCBI Taxonomy" id="2851599"/>
    <lineage>
        <taxon>Bacteria</taxon>
        <taxon>Pseudomonadati</taxon>
        <taxon>Bacteroidota</taxon>
        <taxon>Chitinophagia</taxon>
        <taxon>Chitinophagales</taxon>
        <taxon>Chitinophagaceae</taxon>
        <taxon>Pinibacter</taxon>
    </lineage>
</organism>
<dbReference type="RefSeq" id="WP_217789729.1">
    <property type="nucleotide sequence ID" value="NZ_JAHSPG010000002.1"/>
</dbReference>
<dbReference type="Proteomes" id="UP000812270">
    <property type="component" value="Unassembled WGS sequence"/>
</dbReference>
<dbReference type="GO" id="GO:0005975">
    <property type="term" value="P:carbohydrate metabolic process"/>
    <property type="evidence" value="ECO:0007669"/>
    <property type="project" value="InterPro"/>
</dbReference>
<dbReference type="EMBL" id="JAHSPG010000002">
    <property type="protein sequence ID" value="MBV4356166.1"/>
    <property type="molecule type" value="Genomic_DNA"/>
</dbReference>
<evidence type="ECO:0000256" key="1">
    <source>
        <dbReference type="SAM" id="Phobius"/>
    </source>
</evidence>
<dbReference type="InterPro" id="IPR002509">
    <property type="entry name" value="NODB_dom"/>
</dbReference>
<feature type="transmembrane region" description="Helical" evidence="1">
    <location>
        <begin position="7"/>
        <end position="23"/>
    </location>
</feature>
<accession>A0A9E2S587</accession>
<keyword evidence="1" id="KW-0472">Membrane</keyword>
<dbReference type="GO" id="GO:0016810">
    <property type="term" value="F:hydrolase activity, acting on carbon-nitrogen (but not peptide) bonds"/>
    <property type="evidence" value="ECO:0007669"/>
    <property type="project" value="InterPro"/>
</dbReference>
<dbReference type="PROSITE" id="PS51677">
    <property type="entry name" value="NODB"/>
    <property type="match status" value="1"/>
</dbReference>
<dbReference type="CDD" id="cd10917">
    <property type="entry name" value="CE4_NodB_like_6s_7s"/>
    <property type="match status" value="1"/>
</dbReference>
<dbReference type="AlphaFoldDB" id="A0A9E2S587"/>
<keyword evidence="4" id="KW-1185">Reference proteome</keyword>
<comment type="caution">
    <text evidence="3">The sequence shown here is derived from an EMBL/GenBank/DDBJ whole genome shotgun (WGS) entry which is preliminary data.</text>
</comment>
<dbReference type="InterPro" id="IPR050248">
    <property type="entry name" value="Polysacc_deacetylase_ArnD"/>
</dbReference>
<proteinExistence type="predicted"/>
<sequence>MLNFRNTNIFFILVLAALVYLHTKYGMPWYVYVLLFIVYSLILFYGSYYVGSNFYLKTICDGDSTRKQIALTFDDGPAVEYTPAILDILKSHNVPGTFFCIGKRIAGSERLLKRIHEEGHIIGNHSYSHGFWFDMLMAPQMQADIEQMNSETQRAIGLKPRLFRPPYGVTTPPMNKALKRGNFKAIGWNIRSLDTVIKEEVKLLEKLQQLLKPGAIVLLHDTSKTTFAVLPQFIDFAKQQGYEFVRLDKMINEKAYA</sequence>
<evidence type="ECO:0000313" key="4">
    <source>
        <dbReference type="Proteomes" id="UP000812270"/>
    </source>
</evidence>
<evidence type="ECO:0000259" key="2">
    <source>
        <dbReference type="PROSITE" id="PS51677"/>
    </source>
</evidence>
<keyword evidence="1" id="KW-0812">Transmembrane</keyword>
<name>A0A9E2S587_9BACT</name>